<evidence type="ECO:0000313" key="12">
    <source>
        <dbReference type="EMBL" id="CAG9314534.1"/>
    </source>
</evidence>
<dbReference type="NCBIfam" id="NF006764">
    <property type="entry name" value="PRK09285.1"/>
    <property type="match status" value="1"/>
</dbReference>
<dbReference type="PROSITE" id="PS00163">
    <property type="entry name" value="FUMARATE_LYASES"/>
    <property type="match status" value="1"/>
</dbReference>
<evidence type="ECO:0000256" key="8">
    <source>
        <dbReference type="ARBA" id="ARBA00030717"/>
    </source>
</evidence>
<organism evidence="12 13">
    <name type="scientific">Blepharisma stoltei</name>
    <dbReference type="NCBI Taxonomy" id="1481888"/>
    <lineage>
        <taxon>Eukaryota</taxon>
        <taxon>Sar</taxon>
        <taxon>Alveolata</taxon>
        <taxon>Ciliophora</taxon>
        <taxon>Postciliodesmatophora</taxon>
        <taxon>Heterotrichea</taxon>
        <taxon>Heterotrichida</taxon>
        <taxon>Blepharismidae</taxon>
        <taxon>Blepharisma</taxon>
    </lineage>
</organism>
<keyword evidence="13" id="KW-1185">Reference proteome</keyword>
<dbReference type="Proteomes" id="UP001162131">
    <property type="component" value="Unassembled WGS sequence"/>
</dbReference>
<evidence type="ECO:0000256" key="9">
    <source>
        <dbReference type="RuleBase" id="RU361172"/>
    </source>
</evidence>
<dbReference type="AlphaFoldDB" id="A0AAU9IQW1"/>
<dbReference type="Gene3D" id="1.10.275.10">
    <property type="entry name" value="Fumarase/aspartase (N-terminal domain)"/>
    <property type="match status" value="1"/>
</dbReference>
<dbReference type="SUPFAM" id="SSF48557">
    <property type="entry name" value="L-aspartase-like"/>
    <property type="match status" value="1"/>
</dbReference>
<dbReference type="InterPro" id="IPR020557">
    <property type="entry name" value="Fumarate_lyase_CS"/>
</dbReference>
<comment type="caution">
    <text evidence="12">The sequence shown here is derived from an EMBL/GenBank/DDBJ whole genome shotgun (WGS) entry which is preliminary data.</text>
</comment>
<comment type="pathway">
    <text evidence="2 9">Purine metabolism; AMP biosynthesis via de novo pathway; AMP from IMP: step 2/2.</text>
</comment>
<dbReference type="InterPro" id="IPR013539">
    <property type="entry name" value="PurB_C"/>
</dbReference>
<evidence type="ECO:0000256" key="4">
    <source>
        <dbReference type="ARBA" id="ARBA00012339"/>
    </source>
</evidence>
<comment type="similarity">
    <text evidence="3 9">Belongs to the lyase 1 family. Adenylosuccinate lyase subfamily.</text>
</comment>
<dbReference type="GO" id="GO:0006188">
    <property type="term" value="P:IMP biosynthetic process"/>
    <property type="evidence" value="ECO:0007669"/>
    <property type="project" value="InterPro"/>
</dbReference>
<dbReference type="Gene3D" id="1.10.40.30">
    <property type="entry name" value="Fumarase/aspartase (C-terminal domain)"/>
    <property type="match status" value="1"/>
</dbReference>
<evidence type="ECO:0000256" key="7">
    <source>
        <dbReference type="ARBA" id="ARBA00023239"/>
    </source>
</evidence>
<dbReference type="InterPro" id="IPR008948">
    <property type="entry name" value="L-Aspartase-like"/>
</dbReference>
<evidence type="ECO:0000256" key="5">
    <source>
        <dbReference type="ARBA" id="ARBA00017058"/>
    </source>
</evidence>
<accession>A0AAU9IQW1</accession>
<evidence type="ECO:0000259" key="10">
    <source>
        <dbReference type="Pfam" id="PF00206"/>
    </source>
</evidence>
<comment type="catalytic activity">
    <reaction evidence="9">
        <text>(2S)-2-[5-amino-1-(5-phospho-beta-D-ribosyl)imidazole-4-carboxamido]succinate = 5-amino-1-(5-phospho-beta-D-ribosyl)imidazole-4-carboxamide + fumarate</text>
        <dbReference type="Rhea" id="RHEA:23920"/>
        <dbReference type="ChEBI" id="CHEBI:29806"/>
        <dbReference type="ChEBI" id="CHEBI:58443"/>
        <dbReference type="ChEBI" id="CHEBI:58475"/>
        <dbReference type="EC" id="4.3.2.2"/>
    </reaction>
</comment>
<dbReference type="EC" id="4.3.2.2" evidence="4 9"/>
<reference evidence="12" key="1">
    <citation type="submission" date="2021-09" db="EMBL/GenBank/DDBJ databases">
        <authorList>
            <consortium name="AG Swart"/>
            <person name="Singh M."/>
            <person name="Singh A."/>
            <person name="Seah K."/>
            <person name="Emmerich C."/>
        </authorList>
    </citation>
    <scope>NUCLEOTIDE SEQUENCE</scope>
    <source>
        <strain evidence="12">ATCC30299</strain>
    </source>
</reference>
<dbReference type="InterPro" id="IPR047136">
    <property type="entry name" value="PurB_bact"/>
</dbReference>
<evidence type="ECO:0000256" key="1">
    <source>
        <dbReference type="ARBA" id="ARBA00004706"/>
    </source>
</evidence>
<dbReference type="Pfam" id="PF00206">
    <property type="entry name" value="Lyase_1"/>
    <property type="match status" value="1"/>
</dbReference>
<proteinExistence type="inferred from homology"/>
<sequence length="471" mass="53406">MKLIRRFTSPLLRVSPLDGRYSHLISPLPDFLSESGLIKYRAKVEVSWFIHLASAGILLDKAGIPIKLSDADIRDLNSLWSEFQLKDAEWVKNKELETNHDLKAVEYYLKEHSNLKEYTEYFHVCCTSEDINNLSYALMFQDSLRLAMIPALTQLKDKIQKLAIENSAVPMLSRTHGQPASPTTVGKELANFVYRINRHLKALNELQLTGKCNGAVGNYNAHQVTFSGVDWLKTTEEFVSKLGLKWNPYTTQIEPHDVVAEMCGKISQVNTILLDLSRDMWGYISLGYFKGVVKEKEVGSSTMPHKVNPIDFENAEGNLGIANSILIHLEHKLPISRFQRDLSDSTALRNVGVGLGHSLVAYKSLMKGFEKISVNKEQISHDLNSHWEILAEPVQMILRKYGFPQPYELLKKHTRGLNSMSSIQFIELVDEIEKELKLPSFITIELKKLTPESYTGLAQRLSELLPALLNK</sequence>
<dbReference type="EMBL" id="CAJZBQ010000012">
    <property type="protein sequence ID" value="CAG9314534.1"/>
    <property type="molecule type" value="Genomic_DNA"/>
</dbReference>
<evidence type="ECO:0000256" key="2">
    <source>
        <dbReference type="ARBA" id="ARBA00004734"/>
    </source>
</evidence>
<dbReference type="InterPro" id="IPR024083">
    <property type="entry name" value="Fumarase/histidase_N"/>
</dbReference>
<dbReference type="InterPro" id="IPR004769">
    <property type="entry name" value="Pur_lyase"/>
</dbReference>
<dbReference type="InterPro" id="IPR000362">
    <property type="entry name" value="Fumarate_lyase_fam"/>
</dbReference>
<gene>
    <name evidence="12" type="ORF">BSTOLATCC_MIC11536</name>
</gene>
<name>A0AAU9IQW1_9CILI</name>
<dbReference type="InterPro" id="IPR022761">
    <property type="entry name" value="Fumarate_lyase_N"/>
</dbReference>
<dbReference type="NCBIfam" id="TIGR00928">
    <property type="entry name" value="purB"/>
    <property type="match status" value="1"/>
</dbReference>
<evidence type="ECO:0000256" key="6">
    <source>
        <dbReference type="ARBA" id="ARBA00022755"/>
    </source>
</evidence>
<evidence type="ECO:0000313" key="13">
    <source>
        <dbReference type="Proteomes" id="UP001162131"/>
    </source>
</evidence>
<comment type="pathway">
    <text evidence="1 9">Purine metabolism; IMP biosynthesis via de novo pathway; 5-amino-1-(5-phospho-D-ribosyl)imidazole-4-carboxamide from 5-amino-1-(5-phospho-D-ribosyl)imidazole-4-carboxylate: step 2/2.</text>
</comment>
<dbReference type="Gene3D" id="1.20.200.10">
    <property type="entry name" value="Fumarase/aspartase (Central domain)"/>
    <property type="match status" value="1"/>
</dbReference>
<dbReference type="PANTHER" id="PTHR43411:SF1">
    <property type="entry name" value="ADENYLOSUCCINATE LYASE"/>
    <property type="match status" value="1"/>
</dbReference>
<keyword evidence="7 9" id="KW-0456">Lyase</keyword>
<evidence type="ECO:0000259" key="11">
    <source>
        <dbReference type="Pfam" id="PF08328"/>
    </source>
</evidence>
<dbReference type="PANTHER" id="PTHR43411">
    <property type="entry name" value="ADENYLOSUCCINATE LYASE"/>
    <property type="match status" value="1"/>
</dbReference>
<dbReference type="PRINTS" id="PR00149">
    <property type="entry name" value="FUMRATELYASE"/>
</dbReference>
<feature type="domain" description="Fumarate lyase N-terminal" evidence="10">
    <location>
        <begin position="30"/>
        <end position="317"/>
    </location>
</feature>
<evidence type="ECO:0000256" key="3">
    <source>
        <dbReference type="ARBA" id="ARBA00008273"/>
    </source>
</evidence>
<feature type="domain" description="Adenylosuccinate lyase PurB C-terminal" evidence="11">
    <location>
        <begin position="336"/>
        <end position="455"/>
    </location>
</feature>
<dbReference type="GO" id="GO:0004018">
    <property type="term" value="F:N6-(1,2-dicarboxyethyl)AMP AMP-lyase (fumarate-forming) activity"/>
    <property type="evidence" value="ECO:0007669"/>
    <property type="project" value="InterPro"/>
</dbReference>
<comment type="catalytic activity">
    <reaction evidence="9">
        <text>N(6)-(1,2-dicarboxyethyl)-AMP = fumarate + AMP</text>
        <dbReference type="Rhea" id="RHEA:16853"/>
        <dbReference type="ChEBI" id="CHEBI:29806"/>
        <dbReference type="ChEBI" id="CHEBI:57567"/>
        <dbReference type="ChEBI" id="CHEBI:456215"/>
        <dbReference type="EC" id="4.3.2.2"/>
    </reaction>
</comment>
<dbReference type="Pfam" id="PF08328">
    <property type="entry name" value="ASL_C"/>
    <property type="match status" value="1"/>
</dbReference>
<keyword evidence="6 9" id="KW-0658">Purine biosynthesis</keyword>
<protein>
    <recommendedName>
        <fullName evidence="5 9">Adenylosuccinate lyase</fullName>
        <shortName evidence="9">ASL</shortName>
        <ecNumber evidence="4 9">4.3.2.2</ecNumber>
    </recommendedName>
    <alternativeName>
        <fullName evidence="8 9">Adenylosuccinase</fullName>
    </alternativeName>
</protein>